<evidence type="ECO:0000256" key="8">
    <source>
        <dbReference type="ARBA" id="ARBA00022840"/>
    </source>
</evidence>
<dbReference type="InterPro" id="IPR003442">
    <property type="entry name" value="T6A_TsaE"/>
</dbReference>
<evidence type="ECO:0000256" key="7">
    <source>
        <dbReference type="ARBA" id="ARBA00022741"/>
    </source>
</evidence>
<evidence type="ECO:0000256" key="9">
    <source>
        <dbReference type="ARBA" id="ARBA00022842"/>
    </source>
</evidence>
<keyword evidence="9" id="KW-0460">Magnesium</keyword>
<dbReference type="EMBL" id="RCZK01000002">
    <property type="protein sequence ID" value="TPG14613.1"/>
    <property type="molecule type" value="Genomic_DNA"/>
</dbReference>
<protein>
    <recommendedName>
        <fullName evidence="3">tRNA threonylcarbamoyladenosine biosynthesis protein TsaE</fullName>
    </recommendedName>
    <alternativeName>
        <fullName evidence="10">t(6)A37 threonylcarbamoyladenosine biosynthesis protein TsaE</fullName>
    </alternativeName>
</protein>
<dbReference type="PANTHER" id="PTHR33540">
    <property type="entry name" value="TRNA THREONYLCARBAMOYLADENOSINE BIOSYNTHESIS PROTEIN TSAE"/>
    <property type="match status" value="1"/>
</dbReference>
<dbReference type="GO" id="GO:0005737">
    <property type="term" value="C:cytoplasm"/>
    <property type="evidence" value="ECO:0007669"/>
    <property type="project" value="UniProtKB-SubCell"/>
</dbReference>
<comment type="caution">
    <text evidence="11">The sequence shown here is derived from an EMBL/GenBank/DDBJ whole genome shotgun (WGS) entry which is preliminary data.</text>
</comment>
<dbReference type="Pfam" id="PF02367">
    <property type="entry name" value="TsaE"/>
    <property type="match status" value="1"/>
</dbReference>
<evidence type="ECO:0000256" key="4">
    <source>
        <dbReference type="ARBA" id="ARBA00022490"/>
    </source>
</evidence>
<dbReference type="GO" id="GO:0016740">
    <property type="term" value="F:transferase activity"/>
    <property type="evidence" value="ECO:0007669"/>
    <property type="project" value="UniProtKB-KW"/>
</dbReference>
<evidence type="ECO:0000313" key="11">
    <source>
        <dbReference type="EMBL" id="TPG14613.1"/>
    </source>
</evidence>
<dbReference type="SUPFAM" id="SSF52540">
    <property type="entry name" value="P-loop containing nucleoside triphosphate hydrolases"/>
    <property type="match status" value="1"/>
</dbReference>
<evidence type="ECO:0000256" key="10">
    <source>
        <dbReference type="ARBA" id="ARBA00032441"/>
    </source>
</evidence>
<dbReference type="OrthoDB" id="9800307at2"/>
<reference evidence="11 12" key="1">
    <citation type="journal article" date="2019" name="Environ. Microbiol.">
        <title>Species interactions and distinct microbial communities in high Arctic permafrost affected cryosols are associated with the CH4 and CO2 gas fluxes.</title>
        <authorList>
            <person name="Altshuler I."/>
            <person name="Hamel J."/>
            <person name="Turney S."/>
            <person name="Magnuson E."/>
            <person name="Levesque R."/>
            <person name="Greer C."/>
            <person name="Whyte L.G."/>
        </authorList>
    </citation>
    <scope>NUCLEOTIDE SEQUENCE [LARGE SCALE GENOMIC DNA]</scope>
    <source>
        <strain evidence="11 12">S5.1</strain>
    </source>
</reference>
<dbReference type="Gene3D" id="3.40.50.300">
    <property type="entry name" value="P-loop containing nucleotide triphosphate hydrolases"/>
    <property type="match status" value="1"/>
</dbReference>
<evidence type="ECO:0000256" key="3">
    <source>
        <dbReference type="ARBA" id="ARBA00019010"/>
    </source>
</evidence>
<dbReference type="NCBIfam" id="TIGR00150">
    <property type="entry name" value="T6A_YjeE"/>
    <property type="match status" value="1"/>
</dbReference>
<proteinExistence type="inferred from homology"/>
<accession>A0A502CP70</accession>
<keyword evidence="11" id="KW-0808">Transferase</keyword>
<dbReference type="Proteomes" id="UP000318413">
    <property type="component" value="Unassembled WGS sequence"/>
</dbReference>
<dbReference type="GO" id="GO:0005524">
    <property type="term" value="F:ATP binding"/>
    <property type="evidence" value="ECO:0007669"/>
    <property type="project" value="UniProtKB-KW"/>
</dbReference>
<name>A0A502CP70_9SPHN</name>
<evidence type="ECO:0000256" key="1">
    <source>
        <dbReference type="ARBA" id="ARBA00004496"/>
    </source>
</evidence>
<keyword evidence="8" id="KW-0067">ATP-binding</keyword>
<gene>
    <name evidence="11" type="primary">tsaE</name>
    <name evidence="11" type="ORF">EAH84_04060</name>
</gene>
<dbReference type="AlphaFoldDB" id="A0A502CP70"/>
<keyword evidence="4" id="KW-0963">Cytoplasm</keyword>
<dbReference type="PANTHER" id="PTHR33540:SF2">
    <property type="entry name" value="TRNA THREONYLCARBAMOYLADENOSINE BIOSYNTHESIS PROTEIN TSAE"/>
    <property type="match status" value="1"/>
</dbReference>
<dbReference type="GO" id="GO:0046872">
    <property type="term" value="F:metal ion binding"/>
    <property type="evidence" value="ECO:0007669"/>
    <property type="project" value="UniProtKB-KW"/>
</dbReference>
<evidence type="ECO:0000313" key="12">
    <source>
        <dbReference type="Proteomes" id="UP000318413"/>
    </source>
</evidence>
<comment type="subcellular location">
    <subcellularLocation>
        <location evidence="1">Cytoplasm</location>
    </subcellularLocation>
</comment>
<keyword evidence="12" id="KW-1185">Reference proteome</keyword>
<keyword evidence="5" id="KW-0819">tRNA processing</keyword>
<dbReference type="GO" id="GO:0002949">
    <property type="term" value="P:tRNA threonylcarbamoyladenosine modification"/>
    <property type="evidence" value="ECO:0007669"/>
    <property type="project" value="InterPro"/>
</dbReference>
<comment type="similarity">
    <text evidence="2">Belongs to the TsaE family.</text>
</comment>
<sequence length="145" mass="15408">MYLPDPAATEAVGASLAPLLRAGDVVTLQGELGAGKTSLARGCLAALGLAGEAPSPSFAIVQPYAPPEVSLPVLHVDLYRINDPREIEELGLDDALADSALLVEWPERAPGWWPGALALRLTIEPDGARRLTATLPPAWERRWPT</sequence>
<evidence type="ECO:0000256" key="5">
    <source>
        <dbReference type="ARBA" id="ARBA00022694"/>
    </source>
</evidence>
<dbReference type="InterPro" id="IPR027417">
    <property type="entry name" value="P-loop_NTPase"/>
</dbReference>
<keyword evidence="6" id="KW-0479">Metal-binding</keyword>
<organism evidence="11 12">
    <name type="scientific">Sphingomonas oligophenolica</name>
    <dbReference type="NCBI Taxonomy" id="301154"/>
    <lineage>
        <taxon>Bacteria</taxon>
        <taxon>Pseudomonadati</taxon>
        <taxon>Pseudomonadota</taxon>
        <taxon>Alphaproteobacteria</taxon>
        <taxon>Sphingomonadales</taxon>
        <taxon>Sphingomonadaceae</taxon>
        <taxon>Sphingomonas</taxon>
    </lineage>
</organism>
<evidence type="ECO:0000256" key="6">
    <source>
        <dbReference type="ARBA" id="ARBA00022723"/>
    </source>
</evidence>
<keyword evidence="7" id="KW-0547">Nucleotide-binding</keyword>
<evidence type="ECO:0000256" key="2">
    <source>
        <dbReference type="ARBA" id="ARBA00007599"/>
    </source>
</evidence>